<dbReference type="SUPFAM" id="SSF48452">
    <property type="entry name" value="TPR-like"/>
    <property type="match status" value="1"/>
</dbReference>
<dbReference type="GO" id="GO:0005741">
    <property type="term" value="C:mitochondrial outer membrane"/>
    <property type="evidence" value="ECO:0007669"/>
    <property type="project" value="TreeGrafter"/>
</dbReference>
<feature type="non-terminal residue" evidence="1">
    <location>
        <position position="107"/>
    </location>
</feature>
<dbReference type="GO" id="GO:0000266">
    <property type="term" value="P:mitochondrial fission"/>
    <property type="evidence" value="ECO:0007669"/>
    <property type="project" value="InterPro"/>
</dbReference>
<feature type="non-terminal residue" evidence="1">
    <location>
        <position position="1"/>
    </location>
</feature>
<dbReference type="PANTHER" id="PTHR13247">
    <property type="entry name" value="TETRATRICOPEPTIDE REPEAT PROTEIN 11 TPR REPEAT PROTEIN 11"/>
    <property type="match status" value="1"/>
</dbReference>
<accession>A0A9K3DAZ7</accession>
<evidence type="ECO:0000313" key="2">
    <source>
        <dbReference type="Proteomes" id="UP000265618"/>
    </source>
</evidence>
<dbReference type="InterPro" id="IPR028061">
    <property type="entry name" value="Fis1_TPR_C"/>
</dbReference>
<dbReference type="InterPro" id="IPR011990">
    <property type="entry name" value="TPR-like_helical_dom_sf"/>
</dbReference>
<evidence type="ECO:0008006" key="3">
    <source>
        <dbReference type="Google" id="ProtNLM"/>
    </source>
</evidence>
<dbReference type="PANTHER" id="PTHR13247:SF0">
    <property type="entry name" value="MITOCHONDRIAL FISSION 1 PROTEIN"/>
    <property type="match status" value="1"/>
</dbReference>
<dbReference type="OrthoDB" id="421154at2759"/>
<dbReference type="Gene3D" id="1.25.40.10">
    <property type="entry name" value="Tetratricopeptide repeat domain"/>
    <property type="match status" value="1"/>
</dbReference>
<evidence type="ECO:0000313" key="1">
    <source>
        <dbReference type="EMBL" id="GIQ90518.1"/>
    </source>
</evidence>
<dbReference type="GO" id="GO:0016559">
    <property type="term" value="P:peroxisome fission"/>
    <property type="evidence" value="ECO:0007669"/>
    <property type="project" value="TreeGrafter"/>
</dbReference>
<dbReference type="AlphaFoldDB" id="A0A9K3DAZ7"/>
<dbReference type="InterPro" id="IPR016543">
    <property type="entry name" value="Fis1"/>
</dbReference>
<name>A0A9K3DAZ7_9EUKA</name>
<reference evidence="1 2" key="1">
    <citation type="journal article" date="2018" name="PLoS ONE">
        <title>The draft genome of Kipferlia bialata reveals reductive genome evolution in fornicate parasites.</title>
        <authorList>
            <person name="Tanifuji G."/>
            <person name="Takabayashi S."/>
            <person name="Kume K."/>
            <person name="Takagi M."/>
            <person name="Nakayama T."/>
            <person name="Kamikawa R."/>
            <person name="Inagaki Y."/>
            <person name="Hashimoto T."/>
        </authorList>
    </citation>
    <scope>NUCLEOTIDE SEQUENCE [LARGE SCALE GENOMIC DNA]</scope>
    <source>
        <strain evidence="1">NY0173</strain>
    </source>
</reference>
<proteinExistence type="predicted"/>
<comment type="caution">
    <text evidence="1">The sequence shown here is derived from an EMBL/GenBank/DDBJ whole genome shotgun (WGS) entry which is preliminary data.</text>
</comment>
<dbReference type="GO" id="GO:0000422">
    <property type="term" value="P:autophagy of mitochondrion"/>
    <property type="evidence" value="ECO:0007669"/>
    <property type="project" value="TreeGrafter"/>
</dbReference>
<keyword evidence="2" id="KW-1185">Reference proteome</keyword>
<protein>
    <recommendedName>
        <fullName evidence="3">Tetratricopeptide repeat protein</fullName>
    </recommendedName>
</protein>
<dbReference type="Proteomes" id="UP000265618">
    <property type="component" value="Unassembled WGS sequence"/>
</dbReference>
<organism evidence="1 2">
    <name type="scientific">Kipferlia bialata</name>
    <dbReference type="NCBI Taxonomy" id="797122"/>
    <lineage>
        <taxon>Eukaryota</taxon>
        <taxon>Metamonada</taxon>
        <taxon>Carpediemonas-like organisms</taxon>
        <taxon>Kipferlia</taxon>
    </lineage>
</organism>
<sequence>SSDIVYDDTSTDEEEETGPVYQSLEEAVALVTSDTAREIREGVSALHTLLTRGDEWVYQYLYFMAVGEYRLGEMKNARKHISAAMRVNSLSPEAKALNALIRDKRRA</sequence>
<dbReference type="Pfam" id="PF14853">
    <property type="entry name" value="Fis1_TPR_C"/>
    <property type="match status" value="1"/>
</dbReference>
<gene>
    <name evidence="1" type="ORF">KIPB_013342</name>
</gene>
<dbReference type="EMBL" id="BDIP01006284">
    <property type="protein sequence ID" value="GIQ90518.1"/>
    <property type="molecule type" value="Genomic_DNA"/>
</dbReference>
<dbReference type="GO" id="GO:0005778">
    <property type="term" value="C:peroxisomal membrane"/>
    <property type="evidence" value="ECO:0007669"/>
    <property type="project" value="TreeGrafter"/>
</dbReference>